<protein>
    <submittedName>
        <fullName evidence="1">Uncharacterized protein</fullName>
    </submittedName>
</protein>
<sequence>MLLTRLEQDGHLAQVEVDEVFGFPCHITTEVPPHDAVPGGVVLLVKLLLDMGHNVFLYIILF</sequence>
<dbReference type="Ensembl" id="ENSCHIT00010022762.1">
    <property type="protein sequence ID" value="ENSCHIP00010016248.1"/>
    <property type="gene ID" value="ENSCHIG00010011866.1"/>
</dbReference>
<dbReference type="PANTHER" id="PTHR48424:SF3">
    <property type="entry name" value="DYNEIN LIGHT CHAIN-RELATED"/>
    <property type="match status" value="1"/>
</dbReference>
<reference evidence="1" key="1">
    <citation type="submission" date="2019-03" db="EMBL/GenBank/DDBJ databases">
        <title>Genome sequencing and reference-guided assembly of Black Bengal Goat (Capra hircus).</title>
        <authorList>
            <person name="Siddiki A.Z."/>
            <person name="Baten A."/>
            <person name="Billah M."/>
            <person name="Alam M.A.U."/>
            <person name="Shawrob K.S.M."/>
            <person name="Saha S."/>
            <person name="Chowdhury M."/>
            <person name="Rahman A.H."/>
            <person name="Stear M."/>
            <person name="Miah G."/>
            <person name="Das G.B."/>
            <person name="Hossain M.M."/>
            <person name="Kumkum M."/>
            <person name="Islam M.S."/>
            <person name="Mollah A.M."/>
            <person name="Ahsan A."/>
            <person name="Tusar F."/>
            <person name="Khan M.K.I."/>
        </authorList>
    </citation>
    <scope>NUCLEOTIDE SEQUENCE [LARGE SCALE GENOMIC DNA]</scope>
</reference>
<organism evidence="1">
    <name type="scientific">Capra hircus</name>
    <name type="common">Goat</name>
    <dbReference type="NCBI Taxonomy" id="9925"/>
    <lineage>
        <taxon>Eukaryota</taxon>
        <taxon>Metazoa</taxon>
        <taxon>Chordata</taxon>
        <taxon>Craniata</taxon>
        <taxon>Vertebrata</taxon>
        <taxon>Euteleostomi</taxon>
        <taxon>Mammalia</taxon>
        <taxon>Eutheria</taxon>
        <taxon>Laurasiatheria</taxon>
        <taxon>Artiodactyla</taxon>
        <taxon>Ruminantia</taxon>
        <taxon>Pecora</taxon>
        <taxon>Bovidae</taxon>
        <taxon>Caprinae</taxon>
        <taxon>Capra</taxon>
    </lineage>
</organism>
<dbReference type="PANTHER" id="PTHR48424">
    <property type="entry name" value="DYNEIN LIGHT CHAIN-RELATED"/>
    <property type="match status" value="1"/>
</dbReference>
<reference evidence="1" key="2">
    <citation type="submission" date="2025-08" db="UniProtKB">
        <authorList>
            <consortium name="Ensembl"/>
        </authorList>
    </citation>
    <scope>IDENTIFICATION</scope>
</reference>
<accession>A0A8C2P8A7</accession>
<dbReference type="AlphaFoldDB" id="A0A8C2P8A7"/>
<name>A0A8C2P8A7_CAPHI</name>
<evidence type="ECO:0000313" key="1">
    <source>
        <dbReference type="Ensembl" id="ENSCHIP00010016248.1"/>
    </source>
</evidence>
<proteinExistence type="predicted"/>